<dbReference type="AlphaFoldDB" id="A0A944CE65"/>
<dbReference type="GO" id="GO:0003700">
    <property type="term" value="F:DNA-binding transcription factor activity"/>
    <property type="evidence" value="ECO:0007669"/>
    <property type="project" value="InterPro"/>
</dbReference>
<evidence type="ECO:0000313" key="6">
    <source>
        <dbReference type="EMBL" id="MBS8261193.1"/>
    </source>
</evidence>
<sequence length="310" mass="33555">MENKNLILEASEREIPMSVARGLVLIQEHGSVSAAARELAISQPALSKGIAQLEKRLNLTLLRRGTRPLELTEEGSAIALYALKVDELLGSTLHSLEERRRNRVGVVRVGSSGASATTHILPKALRRFRQAYPDIGVEILEYTDHALLSALRDGLVDCAVMSNPGERDLEVLSIASDELVALLPEHSDLTKSASVTAKALGKEPFIFTKGGSGPLVDKWFAKAGVRPNIVHSILQVTSIASCVRAGLGNSIIAQLAVPENFGGLKVVPLLPTVRRDIVYARELNGFRSRASEIFWRFCELSAENANPPGD</sequence>
<organism evidence="6 7">
    <name type="scientific">Roseibium polysiphoniae</name>
    <dbReference type="NCBI Taxonomy" id="2571221"/>
    <lineage>
        <taxon>Bacteria</taxon>
        <taxon>Pseudomonadati</taxon>
        <taxon>Pseudomonadota</taxon>
        <taxon>Alphaproteobacteria</taxon>
        <taxon>Hyphomicrobiales</taxon>
        <taxon>Stappiaceae</taxon>
        <taxon>Roseibium</taxon>
    </lineage>
</organism>
<dbReference type="Gene3D" id="3.40.190.290">
    <property type="match status" value="1"/>
</dbReference>
<keyword evidence="2" id="KW-0805">Transcription regulation</keyword>
<feature type="domain" description="HTH lysR-type" evidence="5">
    <location>
        <begin position="28"/>
        <end position="72"/>
    </location>
</feature>
<protein>
    <submittedName>
        <fullName evidence="6">LysR family transcriptional regulator</fullName>
    </submittedName>
</protein>
<dbReference type="InterPro" id="IPR036390">
    <property type="entry name" value="WH_DNA-bd_sf"/>
</dbReference>
<reference evidence="6" key="1">
    <citation type="submission" date="2018-08" db="EMBL/GenBank/DDBJ databases">
        <authorList>
            <person name="Jin W."/>
            <person name="Wang H."/>
            <person name="Yang Y."/>
            <person name="Li M."/>
            <person name="Liu J."/>
        </authorList>
    </citation>
    <scope>NUCLEOTIDE SEQUENCE</scope>
    <source>
        <strain evidence="6">AESS21</strain>
    </source>
</reference>
<keyword evidence="4" id="KW-0804">Transcription</keyword>
<gene>
    <name evidence="6" type="ORF">DYI23_13295</name>
</gene>
<dbReference type="Proteomes" id="UP000705379">
    <property type="component" value="Unassembled WGS sequence"/>
</dbReference>
<dbReference type="PANTHER" id="PTHR30419:SF28">
    <property type="entry name" value="HTH-TYPE TRANSCRIPTIONAL REGULATOR BSDA"/>
    <property type="match status" value="1"/>
</dbReference>
<dbReference type="Pfam" id="PF00126">
    <property type="entry name" value="HTH_1"/>
    <property type="match status" value="1"/>
</dbReference>
<accession>A0A944CE65</accession>
<dbReference type="PANTHER" id="PTHR30419">
    <property type="entry name" value="HTH-TYPE TRANSCRIPTIONAL REGULATOR YBHD"/>
    <property type="match status" value="1"/>
</dbReference>
<evidence type="ECO:0000313" key="7">
    <source>
        <dbReference type="Proteomes" id="UP000705379"/>
    </source>
</evidence>
<dbReference type="SUPFAM" id="SSF46785">
    <property type="entry name" value="Winged helix' DNA-binding domain"/>
    <property type="match status" value="1"/>
</dbReference>
<dbReference type="GO" id="GO:0005829">
    <property type="term" value="C:cytosol"/>
    <property type="evidence" value="ECO:0007669"/>
    <property type="project" value="TreeGrafter"/>
</dbReference>
<evidence type="ECO:0000259" key="5">
    <source>
        <dbReference type="PROSITE" id="PS50931"/>
    </source>
</evidence>
<dbReference type="Pfam" id="PF03466">
    <property type="entry name" value="LysR_substrate"/>
    <property type="match status" value="1"/>
</dbReference>
<comment type="caution">
    <text evidence="6">The sequence shown here is derived from an EMBL/GenBank/DDBJ whole genome shotgun (WGS) entry which is preliminary data.</text>
</comment>
<proteinExistence type="inferred from homology"/>
<dbReference type="PROSITE" id="PS50931">
    <property type="entry name" value="HTH_LYSR"/>
    <property type="match status" value="1"/>
</dbReference>
<evidence type="ECO:0000256" key="4">
    <source>
        <dbReference type="ARBA" id="ARBA00023163"/>
    </source>
</evidence>
<evidence type="ECO:0000256" key="3">
    <source>
        <dbReference type="ARBA" id="ARBA00023125"/>
    </source>
</evidence>
<dbReference type="InterPro" id="IPR050950">
    <property type="entry name" value="HTH-type_LysR_regulators"/>
</dbReference>
<dbReference type="Gene3D" id="1.10.10.10">
    <property type="entry name" value="Winged helix-like DNA-binding domain superfamily/Winged helix DNA-binding domain"/>
    <property type="match status" value="1"/>
</dbReference>
<dbReference type="GO" id="GO:0003677">
    <property type="term" value="F:DNA binding"/>
    <property type="evidence" value="ECO:0007669"/>
    <property type="project" value="UniProtKB-KW"/>
</dbReference>
<dbReference type="SUPFAM" id="SSF53850">
    <property type="entry name" value="Periplasmic binding protein-like II"/>
    <property type="match status" value="1"/>
</dbReference>
<dbReference type="InterPro" id="IPR036388">
    <property type="entry name" value="WH-like_DNA-bd_sf"/>
</dbReference>
<dbReference type="InterPro" id="IPR005119">
    <property type="entry name" value="LysR_subst-bd"/>
</dbReference>
<name>A0A944CE65_9HYPH</name>
<comment type="similarity">
    <text evidence="1">Belongs to the LysR transcriptional regulatory family.</text>
</comment>
<evidence type="ECO:0000256" key="1">
    <source>
        <dbReference type="ARBA" id="ARBA00009437"/>
    </source>
</evidence>
<dbReference type="EMBL" id="QTKU01000003">
    <property type="protein sequence ID" value="MBS8261193.1"/>
    <property type="molecule type" value="Genomic_DNA"/>
</dbReference>
<dbReference type="CDD" id="cd05466">
    <property type="entry name" value="PBP2_LTTR_substrate"/>
    <property type="match status" value="1"/>
</dbReference>
<evidence type="ECO:0000256" key="2">
    <source>
        <dbReference type="ARBA" id="ARBA00023015"/>
    </source>
</evidence>
<keyword evidence="3" id="KW-0238">DNA-binding</keyword>
<dbReference type="InterPro" id="IPR000847">
    <property type="entry name" value="LysR_HTH_N"/>
</dbReference>
<reference evidence="6" key="2">
    <citation type="journal article" date="2021" name="Microorganisms">
        <title>Bacterial Dimethylsulfoniopropionate Biosynthesis in the East China Sea.</title>
        <authorList>
            <person name="Liu J."/>
            <person name="Zhang Y."/>
            <person name="Liu J."/>
            <person name="Zhong H."/>
            <person name="Williams B.T."/>
            <person name="Zheng Y."/>
            <person name="Curson A.R.J."/>
            <person name="Sun C."/>
            <person name="Sun H."/>
            <person name="Song D."/>
            <person name="Wagner Mackenzie B."/>
            <person name="Bermejo Martinez A."/>
            <person name="Todd J.D."/>
            <person name="Zhang X.H."/>
        </authorList>
    </citation>
    <scope>NUCLEOTIDE SEQUENCE</scope>
    <source>
        <strain evidence="6">AESS21</strain>
    </source>
</reference>
<dbReference type="PRINTS" id="PR00039">
    <property type="entry name" value="HTHLYSR"/>
</dbReference>